<dbReference type="EMBL" id="AP027268">
    <property type="protein sequence ID" value="BDW92513.1"/>
    <property type="molecule type" value="Genomic_DNA"/>
</dbReference>
<evidence type="ECO:0000313" key="4">
    <source>
        <dbReference type="EMBL" id="BDW92513.1"/>
    </source>
</evidence>
<dbReference type="Gene3D" id="3.40.50.1820">
    <property type="entry name" value="alpha/beta hydrolase"/>
    <property type="match status" value="1"/>
</dbReference>
<evidence type="ECO:0000259" key="3">
    <source>
        <dbReference type="Pfam" id="PF00326"/>
    </source>
</evidence>
<dbReference type="RefSeq" id="WP_338197684.1">
    <property type="nucleotide sequence ID" value="NZ_AP027268.1"/>
</dbReference>
<feature type="chain" id="PRO_5046332122" evidence="2">
    <location>
        <begin position="18"/>
        <end position="310"/>
    </location>
</feature>
<proteinExistence type="predicted"/>
<organism evidence="4 5">
    <name type="scientific">Flagellimonas marinaquae</name>
    <dbReference type="NCBI Taxonomy" id="254955"/>
    <lineage>
        <taxon>Bacteria</taxon>
        <taxon>Pseudomonadati</taxon>
        <taxon>Bacteroidota</taxon>
        <taxon>Flavobacteriia</taxon>
        <taxon>Flavobacteriales</taxon>
        <taxon>Flavobacteriaceae</taxon>
        <taxon>Flagellimonas</taxon>
    </lineage>
</organism>
<evidence type="ECO:0000313" key="5">
    <source>
        <dbReference type="Proteomes" id="UP001330184"/>
    </source>
</evidence>
<evidence type="ECO:0000256" key="2">
    <source>
        <dbReference type="SAM" id="SignalP"/>
    </source>
</evidence>
<gene>
    <name evidence="4" type="ORF">MACH07_13450</name>
</gene>
<sequence length="310" mass="34635">MKKLLLLLLLIGSTACAQDGKIISKEALVVSDSIRTRLAESVPELDAIQFSKITYLSDGLKVTGYIAEPKKEGKYPCIISNRGGNREFGEWNPLSVAFFMGKMASWGYVVVASQYRGNDGGEGIEQFGGDDINDVLNLMPVLEQLPKADTARIGIEGGSRGGMMTYLAMKESCRFKAAAAIAGMADAHLSIKNRPEMEKHVFSELAPNYWADKENQLNIRSAVLWADKMCKTTPLLVMHGSADWRVSAEESLSLVSQLYKYKHPTRFILFEGADHGIREYREDMFQAMKNHFDRYVRDESPLPNMEPHGR</sequence>
<dbReference type="GO" id="GO:0004252">
    <property type="term" value="F:serine-type endopeptidase activity"/>
    <property type="evidence" value="ECO:0007669"/>
    <property type="project" value="TreeGrafter"/>
</dbReference>
<evidence type="ECO:0000256" key="1">
    <source>
        <dbReference type="ARBA" id="ARBA00022801"/>
    </source>
</evidence>
<dbReference type="PROSITE" id="PS51257">
    <property type="entry name" value="PROKAR_LIPOPROTEIN"/>
    <property type="match status" value="1"/>
</dbReference>
<keyword evidence="1" id="KW-0378">Hydrolase</keyword>
<dbReference type="Pfam" id="PF00326">
    <property type="entry name" value="Peptidase_S9"/>
    <property type="match status" value="1"/>
</dbReference>
<dbReference type="GO" id="GO:0006508">
    <property type="term" value="P:proteolysis"/>
    <property type="evidence" value="ECO:0007669"/>
    <property type="project" value="InterPro"/>
</dbReference>
<dbReference type="Proteomes" id="UP001330184">
    <property type="component" value="Chromosome"/>
</dbReference>
<dbReference type="PANTHER" id="PTHR42776:SF27">
    <property type="entry name" value="DIPEPTIDYL PEPTIDASE FAMILY MEMBER 6"/>
    <property type="match status" value="1"/>
</dbReference>
<dbReference type="SUPFAM" id="SSF53474">
    <property type="entry name" value="alpha/beta-Hydrolases"/>
    <property type="match status" value="1"/>
</dbReference>
<accession>A0AA48HFJ9</accession>
<reference evidence="4 5" key="1">
    <citation type="submission" date="2023-01" db="EMBL/GenBank/DDBJ databases">
        <title>Complete genome sequence of Muricauda aquimarina strain IFOP_LL357.</title>
        <authorList>
            <person name="Gajardo G."/>
            <person name="Ueki S."/>
            <person name="Maruyama F."/>
        </authorList>
    </citation>
    <scope>NUCLEOTIDE SEQUENCE [LARGE SCALE GENOMIC DNA]</scope>
    <source>
        <strain evidence="4 5">IFOP_LL357</strain>
    </source>
</reference>
<dbReference type="PANTHER" id="PTHR42776">
    <property type="entry name" value="SERINE PEPTIDASE S9 FAMILY MEMBER"/>
    <property type="match status" value="1"/>
</dbReference>
<dbReference type="InterPro" id="IPR001375">
    <property type="entry name" value="Peptidase_S9_cat"/>
</dbReference>
<dbReference type="InterPro" id="IPR029058">
    <property type="entry name" value="AB_hydrolase_fold"/>
</dbReference>
<protein>
    <submittedName>
        <fullName evidence="4">Peptidase</fullName>
    </submittedName>
</protein>
<dbReference type="AlphaFoldDB" id="A0AA48HFJ9"/>
<name>A0AA48HFJ9_9FLAO</name>
<feature type="signal peptide" evidence="2">
    <location>
        <begin position="1"/>
        <end position="17"/>
    </location>
</feature>
<feature type="domain" description="Peptidase S9 prolyl oligopeptidase catalytic" evidence="3">
    <location>
        <begin position="103"/>
        <end position="296"/>
    </location>
</feature>
<keyword evidence="5" id="KW-1185">Reference proteome</keyword>
<keyword evidence="2" id="KW-0732">Signal</keyword>